<evidence type="ECO:0000313" key="1">
    <source>
        <dbReference type="EMBL" id="KJD46498.1"/>
    </source>
</evidence>
<gene>
    <name evidence="1" type="ORF">QD47_05615</name>
</gene>
<dbReference type="InterPro" id="IPR041881">
    <property type="entry name" value="PqqD_sf"/>
</dbReference>
<reference evidence="1 2" key="1">
    <citation type="submission" date="2014-11" db="EMBL/GenBank/DDBJ databases">
        <title>Draft Genome Sequences of Paenibacillus polymyxa NRRL B-30509 and Paenibacillus terrae NRRL B-30644, Strains from a Poultry Environment that Produce Tridecaptin A and Paenicidins.</title>
        <authorList>
            <person name="van Belkum M.J."/>
            <person name="Lohans C.T."/>
            <person name="Vederas J.C."/>
        </authorList>
    </citation>
    <scope>NUCLEOTIDE SEQUENCE [LARGE SCALE GENOMIC DNA]</scope>
    <source>
        <strain evidence="1 2">NRRL B-30644</strain>
    </source>
</reference>
<proteinExistence type="predicted"/>
<sequence length="100" mass="11424">MAATHSMKDHDRVIHGEEVYVSDMDGEKVMMSINTGKYYNLGFTGGRIWELAESCPSLGEIVAALTEEYEVDEERCRQQVHTFVTELEREGLLKLLRETV</sequence>
<keyword evidence="2" id="KW-1185">Reference proteome</keyword>
<organism evidence="1 2">
    <name type="scientific">Paenibacillus terrae</name>
    <dbReference type="NCBI Taxonomy" id="159743"/>
    <lineage>
        <taxon>Bacteria</taxon>
        <taxon>Bacillati</taxon>
        <taxon>Bacillota</taxon>
        <taxon>Bacilli</taxon>
        <taxon>Bacillales</taxon>
        <taxon>Paenibacillaceae</taxon>
        <taxon>Paenibacillus</taxon>
    </lineage>
</organism>
<accession>A0A0D7X651</accession>
<dbReference type="Pfam" id="PF05402">
    <property type="entry name" value="PqqD"/>
    <property type="match status" value="1"/>
</dbReference>
<evidence type="ECO:0000313" key="2">
    <source>
        <dbReference type="Proteomes" id="UP000032534"/>
    </source>
</evidence>
<dbReference type="EMBL" id="JTHP01000007">
    <property type="protein sequence ID" value="KJD46498.1"/>
    <property type="molecule type" value="Genomic_DNA"/>
</dbReference>
<dbReference type="Gene3D" id="1.10.10.1150">
    <property type="entry name" value="Coenzyme PQQ synthesis protein D (PqqD)"/>
    <property type="match status" value="1"/>
</dbReference>
<name>A0A0D7X651_9BACL</name>
<comment type="caution">
    <text evidence="1">The sequence shown here is derived from an EMBL/GenBank/DDBJ whole genome shotgun (WGS) entry which is preliminary data.</text>
</comment>
<dbReference type="RefSeq" id="WP_044645190.1">
    <property type="nucleotide sequence ID" value="NZ_JTHP01000007.1"/>
</dbReference>
<dbReference type="AlphaFoldDB" id="A0A0D7X651"/>
<dbReference type="InterPro" id="IPR008792">
    <property type="entry name" value="PQQD"/>
</dbReference>
<protein>
    <submittedName>
        <fullName evidence="1">Metallophosphoesterase</fullName>
    </submittedName>
</protein>
<dbReference type="PATRIC" id="fig|159743.3.peg.1209"/>
<dbReference type="Proteomes" id="UP000032534">
    <property type="component" value="Unassembled WGS sequence"/>
</dbReference>
<dbReference type="NCBIfam" id="NF033536">
    <property type="entry name" value="lasso_PqqD_Bac"/>
    <property type="match status" value="1"/>
</dbReference>
<dbReference type="OrthoDB" id="1495225at2"/>